<organism evidence="3">
    <name type="scientific">Podoviridae sp. ctxOS2</name>
    <dbReference type="NCBI Taxonomy" id="2826590"/>
    <lineage>
        <taxon>Viruses</taxon>
        <taxon>Duplodnaviria</taxon>
        <taxon>Heunggongvirae</taxon>
        <taxon>Uroviricota</taxon>
        <taxon>Caudoviricetes</taxon>
    </lineage>
</organism>
<sequence length="135" mass="15213">MSDIKLKPKELIFAEEWLKTTNATQSAIKAGYSERTAYSAGSRLLKKVDVKQYIDERLAEMKENSIADTDEVMQFLSSTMRGDIPDQFGLDPALNDRLKAAELIGKRYKLFTDKQEISGTDGEPIKVVFTGMNKE</sequence>
<dbReference type="GO" id="GO:0051276">
    <property type="term" value="P:chromosome organization"/>
    <property type="evidence" value="ECO:0007669"/>
    <property type="project" value="InterPro"/>
</dbReference>
<dbReference type="PANTHER" id="PTHR41328:SF2">
    <property type="entry name" value="TERMINASE SMALL SUBUNIT"/>
    <property type="match status" value="1"/>
</dbReference>
<evidence type="ECO:0000256" key="1">
    <source>
        <dbReference type="ARBA" id="ARBA00022612"/>
    </source>
</evidence>
<dbReference type="InterPro" id="IPR005335">
    <property type="entry name" value="Terminase_ssu"/>
</dbReference>
<protein>
    <submittedName>
        <fullName evidence="3">Terminase small subunit</fullName>
    </submittedName>
</protein>
<name>A0A8S5MAN4_9CAUD</name>
<dbReference type="EMBL" id="BK014864">
    <property type="protein sequence ID" value="DAD79373.1"/>
    <property type="molecule type" value="Genomic_DNA"/>
</dbReference>
<reference evidence="3" key="1">
    <citation type="journal article" date="2021" name="Proc. Natl. Acad. Sci. U.S.A.">
        <title>A Catalog of Tens of Thousands of Viruses from Human Metagenomes Reveals Hidden Associations with Chronic Diseases.</title>
        <authorList>
            <person name="Tisza M.J."/>
            <person name="Buck C.B."/>
        </authorList>
    </citation>
    <scope>NUCLEOTIDE SEQUENCE</scope>
    <source>
        <strain evidence="3">CtxOS2</strain>
    </source>
</reference>
<dbReference type="InterPro" id="IPR052404">
    <property type="entry name" value="SPP1-like_terminase"/>
</dbReference>
<keyword evidence="1" id="KW-1188">Viral release from host cell</keyword>
<dbReference type="Gene3D" id="1.10.10.1400">
    <property type="entry name" value="Terminase, small subunit, N-terminal DNA-binding domain, HTH motif"/>
    <property type="match status" value="1"/>
</dbReference>
<dbReference type="Gene3D" id="6.10.140.2160">
    <property type="match status" value="1"/>
</dbReference>
<proteinExistence type="predicted"/>
<dbReference type="PANTHER" id="PTHR41328">
    <property type="entry name" value="TERMINASE SMALL SUBUNIT-RELATED"/>
    <property type="match status" value="1"/>
</dbReference>
<evidence type="ECO:0000313" key="3">
    <source>
        <dbReference type="EMBL" id="DAD79373.1"/>
    </source>
</evidence>
<dbReference type="Pfam" id="PF03592">
    <property type="entry name" value="Terminase_2"/>
    <property type="match status" value="1"/>
</dbReference>
<evidence type="ECO:0000256" key="2">
    <source>
        <dbReference type="ARBA" id="ARBA00023219"/>
    </source>
</evidence>
<dbReference type="InterPro" id="IPR038713">
    <property type="entry name" value="Terminase_Gp1_N_sf"/>
</dbReference>
<accession>A0A8S5MAN4</accession>
<keyword evidence="2" id="KW-0231">Viral genome packaging</keyword>